<protein>
    <submittedName>
        <fullName evidence="4">NADPH-dependent FMN reductase</fullName>
    </submittedName>
</protein>
<evidence type="ECO:0000313" key="4">
    <source>
        <dbReference type="EMBL" id="QGP92275.1"/>
    </source>
</evidence>
<evidence type="ECO:0000259" key="3">
    <source>
        <dbReference type="Pfam" id="PF03358"/>
    </source>
</evidence>
<name>A0A6I5ZRP7_9FIRM</name>
<sequence length="205" mass="22053">MVKILGLSASPRLAATAFCVREALAAAATLPEIETEFISLRGKEIKPCLHCDHCRKTGQCIHRDDAAAIIDVFFRADGYIIGAPVYDMNIPAQLAALFNRFRMRFKELCETVPRRLEDRVAGAIAVGGSRNGGQEIVLGAILNFCLSEGMVVVGGGKFQNHGAAVWSQDRLATGAREDELGLDAVRAIGRRVACITSLLAISRGL</sequence>
<dbReference type="Pfam" id="PF03358">
    <property type="entry name" value="FMN_red"/>
    <property type="match status" value="1"/>
</dbReference>
<dbReference type="SUPFAM" id="SSF52218">
    <property type="entry name" value="Flavoproteins"/>
    <property type="match status" value="1"/>
</dbReference>
<dbReference type="RefSeq" id="WP_170290975.1">
    <property type="nucleotide sequence ID" value="NZ_CP046244.1"/>
</dbReference>
<feature type="domain" description="NADPH-dependent FMN reductase-like" evidence="3">
    <location>
        <begin position="2"/>
        <end position="159"/>
    </location>
</feature>
<keyword evidence="5" id="KW-1185">Reference proteome</keyword>
<dbReference type="InterPro" id="IPR051796">
    <property type="entry name" value="ISF_SsuE-like"/>
</dbReference>
<evidence type="ECO:0000256" key="2">
    <source>
        <dbReference type="ARBA" id="ARBA00022643"/>
    </source>
</evidence>
<dbReference type="EMBL" id="CP046244">
    <property type="protein sequence ID" value="QGP92275.1"/>
    <property type="molecule type" value="Genomic_DNA"/>
</dbReference>
<proteinExistence type="predicted"/>
<organism evidence="4 5">
    <name type="scientific">Neomoorella glycerini</name>
    <dbReference type="NCBI Taxonomy" id="55779"/>
    <lineage>
        <taxon>Bacteria</taxon>
        <taxon>Bacillati</taxon>
        <taxon>Bacillota</taxon>
        <taxon>Clostridia</taxon>
        <taxon>Neomoorellales</taxon>
        <taxon>Neomoorellaceae</taxon>
        <taxon>Neomoorella</taxon>
    </lineage>
</organism>
<dbReference type="AlphaFoldDB" id="A0A6I5ZRP7"/>
<dbReference type="PANTHER" id="PTHR43278">
    <property type="entry name" value="NAD(P)H-DEPENDENT FMN-CONTAINING OXIDOREDUCTASE YWQN-RELATED"/>
    <property type="match status" value="1"/>
</dbReference>
<dbReference type="InterPro" id="IPR029039">
    <property type="entry name" value="Flavoprotein-like_sf"/>
</dbReference>
<reference evidence="4 5" key="1">
    <citation type="submission" date="2019-11" db="EMBL/GenBank/DDBJ databases">
        <title>Genome sequence of Moorella glycerini DSM11254.</title>
        <authorList>
            <person name="Poehlein A."/>
            <person name="Boeer T."/>
            <person name="Daniel R."/>
        </authorList>
    </citation>
    <scope>NUCLEOTIDE SEQUENCE [LARGE SCALE GENOMIC DNA]</scope>
    <source>
        <strain evidence="4 5">DSM 11254</strain>
    </source>
</reference>
<evidence type="ECO:0000256" key="1">
    <source>
        <dbReference type="ARBA" id="ARBA00022630"/>
    </source>
</evidence>
<dbReference type="Gene3D" id="3.40.50.360">
    <property type="match status" value="1"/>
</dbReference>
<evidence type="ECO:0000313" key="5">
    <source>
        <dbReference type="Proteomes" id="UP000425916"/>
    </source>
</evidence>
<dbReference type="GO" id="GO:0016491">
    <property type="term" value="F:oxidoreductase activity"/>
    <property type="evidence" value="ECO:0007669"/>
    <property type="project" value="InterPro"/>
</dbReference>
<dbReference type="Proteomes" id="UP000425916">
    <property type="component" value="Chromosome"/>
</dbReference>
<dbReference type="PANTHER" id="PTHR43278:SF3">
    <property type="entry name" value="IRON-SULFUR FLAVOPROTEIN MJ0731"/>
    <property type="match status" value="1"/>
</dbReference>
<keyword evidence="1" id="KW-0285">Flavoprotein</keyword>
<accession>A0A6I5ZRP7</accession>
<gene>
    <name evidence="4" type="ORF">MGLY_16470</name>
</gene>
<dbReference type="InterPro" id="IPR005025">
    <property type="entry name" value="FMN_Rdtase-like_dom"/>
</dbReference>
<keyword evidence="2" id="KW-0288">FMN</keyword>